<keyword evidence="3" id="KW-0732">Signal</keyword>
<feature type="transmembrane region" description="Helical" evidence="2">
    <location>
        <begin position="1233"/>
        <end position="1254"/>
    </location>
</feature>
<dbReference type="SUPFAM" id="SSF51445">
    <property type="entry name" value="(Trans)glycosidases"/>
    <property type="match status" value="1"/>
</dbReference>
<dbReference type="Proteomes" id="UP001205105">
    <property type="component" value="Unassembled WGS sequence"/>
</dbReference>
<feature type="transmembrane region" description="Helical" evidence="2">
    <location>
        <begin position="1432"/>
        <end position="1452"/>
    </location>
</feature>
<dbReference type="InterPro" id="IPR006047">
    <property type="entry name" value="GH13_cat_dom"/>
</dbReference>
<feature type="region of interest" description="Disordered" evidence="1">
    <location>
        <begin position="520"/>
        <end position="549"/>
    </location>
</feature>
<dbReference type="PANTHER" id="PTHR47182">
    <property type="entry name" value="CELL WALL ALPHA-1,3-GLUCAN SYNTHASE AGS1-RELATED"/>
    <property type="match status" value="1"/>
</dbReference>
<feature type="transmembrane region" description="Helical" evidence="2">
    <location>
        <begin position="1183"/>
        <end position="1208"/>
    </location>
</feature>
<organism evidence="5 6">
    <name type="scientific">Chlorella ohadii</name>
    <dbReference type="NCBI Taxonomy" id="2649997"/>
    <lineage>
        <taxon>Eukaryota</taxon>
        <taxon>Viridiplantae</taxon>
        <taxon>Chlorophyta</taxon>
        <taxon>core chlorophytes</taxon>
        <taxon>Trebouxiophyceae</taxon>
        <taxon>Chlorellales</taxon>
        <taxon>Chlorellaceae</taxon>
        <taxon>Chlorella clade</taxon>
        <taxon>Chlorella</taxon>
    </lineage>
</organism>
<accession>A0AAD5H6D9</accession>
<keyword evidence="2" id="KW-0472">Membrane</keyword>
<feature type="transmembrane region" description="Helical" evidence="2">
    <location>
        <begin position="1285"/>
        <end position="1306"/>
    </location>
</feature>
<dbReference type="SMART" id="SM00642">
    <property type="entry name" value="Aamy"/>
    <property type="match status" value="1"/>
</dbReference>
<dbReference type="InterPro" id="IPR017853">
    <property type="entry name" value="GH"/>
</dbReference>
<keyword evidence="2" id="KW-0812">Transmembrane</keyword>
<dbReference type="InterPro" id="IPR058655">
    <property type="entry name" value="Mok11-14/Ags1-like"/>
</dbReference>
<sequence length="1487" mass="162520">MLLLLLGMLLALPARATLAPWLDTPSLDTWRKRAIYQVVTDRFASPEQAPLEQRYSARCAVLNNYCGGTFRGLRDRLDYIRGLNLDAVWPSPVGFQAYGGYHGYWPTNLYMINSQLGTAEELQHVLQDLAARGVWNVLDVVLNHAGYGQGNIHLPAFNPFDKLTDYNDPARVPGAWQCQFAGLPDLNYTQLEVRKKAADWLNWFIGQFGTHLLRFDAAGHVQPDVWPWLLNQTEIKLPAVLEVGGGPKMVDLYEQRKLVCVDNHDTDRFLSVYDSEPAFRNALAHALLSEGIPSIYYGSEQGMKGVTGDNTHRAPLWERGFGATHPNYKFIRTLAWYRWWMRLDLADFKEVYVDRDTFAFSRGNRLLAILTAGYANTTGPGARAAGTQPATYRLANLGPFAGQRLCDALLSGICLDVTADGSASVPSSPTDEPLVLVPPGWVRSSDFFVPMQARPARWQTALIVSLVTTAGSALVAALGIWALACYRAGRWAPLADLRGMAVRLWARACCGRLLPWHKRPGAASSSGDTGSKADGSVGGTSPVGWGGPGDAELGKATPECLELERQATALDWAVARLASPSAVEQACAAAEEKPTDSHAPSWCLSGARIQRLQSLAQRRADTPVHLLIDCLKEDPHMVMHVALEYAVPHLGLKLTFGGLGQVVSDLTTHAVRPMLVCAPMYAPFYTDPEAGVLNQLLGEQPPVLSLPALVGGRKHLVDVYLTVTPPGQGPPVFFLLLASQLFSTRQPGTIYQHDSEATELAFFSVFNQAVAHVVETLGVTCLQFHDVHGALSVMHLPPEVPVRCLLMAHNFDYQSNWHLGTKEREAYVYSMLHIPLNSHTRSLCEHAGKFSLVRPLLKHFRLRQNGLGVVAVSPNYAARIAGKSSLLWGLPRSAIHGTLNGLEAGELGRPDLGAASPADLDSFFDCKQEAKLALQAAKGLQVGADFKLCSFMGRITHQKGCDLIALAARDILKGSRQAQLLMVGPIGDEYGERAKAMLEEVSADFPGRVSNLAGEYCRGAEKQQLLLATDFFFCPSRFEPCGLADIEFGWMGAVQIGHSTGGLGKMPGFYYTAQLDCVEEQSLRLAATALKALRAPDEEIRRLATQALAAEFPVSAMVAAYEREWSTLCALPRGRLHGAPAAMPAAEAAFYEQDWLEDNTPYIHQKASTERVQERHRRETKAWAANLLLVALQALLQLPSALSLIWLLNMKWAGSIQFSEAVTWGSIVRSPTAIYFFIYAGSALLAQALGLLLPPLHYMRLAALTFVASTLCVVWALYVPQAAEALYYVSASLAAAWLPISPFVFFDLKRASVSQHGPLILGFSDVLTNAAMVAGAAVALQQQGSTNINGFLGVSIVLLVVGTFYLAWLLCPNPLSRTFLYRRLRLRGQAALLLRQRKAWLFGVALTTMESFGFALLGSYSYSILASDDCRWFLLTASLTAMVGSGLLGALLASRPGRRGSVRLMYVLAASPLVLGIQRDIPWRMYA</sequence>
<feature type="transmembrane region" description="Helical" evidence="2">
    <location>
        <begin position="1351"/>
        <end position="1371"/>
    </location>
</feature>
<evidence type="ECO:0000256" key="1">
    <source>
        <dbReference type="SAM" id="MobiDB-lite"/>
    </source>
</evidence>
<feature type="transmembrane region" description="Helical" evidence="2">
    <location>
        <begin position="461"/>
        <end position="484"/>
    </location>
</feature>
<dbReference type="EMBL" id="JADXDR010000051">
    <property type="protein sequence ID" value="KAI7842553.1"/>
    <property type="molecule type" value="Genomic_DNA"/>
</dbReference>
<comment type="caution">
    <text evidence="5">The sequence shown here is derived from an EMBL/GenBank/DDBJ whole genome shotgun (WGS) entry which is preliminary data.</text>
</comment>
<gene>
    <name evidence="5" type="ORF">COHA_003790</name>
</gene>
<keyword evidence="6" id="KW-1185">Reference proteome</keyword>
<name>A0AAD5H6D9_9CHLO</name>
<evidence type="ECO:0000313" key="6">
    <source>
        <dbReference type="Proteomes" id="UP001205105"/>
    </source>
</evidence>
<evidence type="ECO:0000256" key="2">
    <source>
        <dbReference type="SAM" id="Phobius"/>
    </source>
</evidence>
<proteinExistence type="predicted"/>
<feature type="transmembrane region" description="Helical" evidence="2">
    <location>
        <begin position="1261"/>
        <end position="1279"/>
    </location>
</feature>
<feature type="transmembrane region" description="Helical" evidence="2">
    <location>
        <begin position="1399"/>
        <end position="1420"/>
    </location>
</feature>
<evidence type="ECO:0000313" key="5">
    <source>
        <dbReference type="EMBL" id="KAI7842553.1"/>
    </source>
</evidence>
<evidence type="ECO:0000259" key="4">
    <source>
        <dbReference type="SMART" id="SM00642"/>
    </source>
</evidence>
<evidence type="ECO:0000256" key="3">
    <source>
        <dbReference type="SAM" id="SignalP"/>
    </source>
</evidence>
<dbReference type="PANTHER" id="PTHR47182:SF2">
    <property type="entry name" value="CELL WALL ALPHA-1,3-GLUCAN SYNTHASE AGS1"/>
    <property type="match status" value="1"/>
</dbReference>
<dbReference type="GO" id="GO:0005975">
    <property type="term" value="P:carbohydrate metabolic process"/>
    <property type="evidence" value="ECO:0007669"/>
    <property type="project" value="InterPro"/>
</dbReference>
<reference evidence="5" key="1">
    <citation type="submission" date="2020-11" db="EMBL/GenBank/DDBJ databases">
        <title>Chlorella ohadii genome sequencing and assembly.</title>
        <authorList>
            <person name="Murik O."/>
            <person name="Treves H."/>
            <person name="Kedem I."/>
            <person name="Shotland Y."/>
            <person name="Kaplan A."/>
        </authorList>
    </citation>
    <scope>NUCLEOTIDE SEQUENCE</scope>
    <source>
        <strain evidence="5">1</strain>
    </source>
</reference>
<dbReference type="Gene3D" id="3.40.50.2000">
    <property type="entry name" value="Glycogen Phosphorylase B"/>
    <property type="match status" value="2"/>
</dbReference>
<feature type="transmembrane region" description="Helical" evidence="2">
    <location>
        <begin position="1318"/>
        <end position="1339"/>
    </location>
</feature>
<dbReference type="Pfam" id="PF00128">
    <property type="entry name" value="Alpha-amylase"/>
    <property type="match status" value="2"/>
</dbReference>
<keyword evidence="2" id="KW-1133">Transmembrane helix</keyword>
<dbReference type="Gene3D" id="3.20.20.80">
    <property type="entry name" value="Glycosidases"/>
    <property type="match status" value="2"/>
</dbReference>
<feature type="domain" description="Glycosyl hydrolase family 13 catalytic" evidence="4">
    <location>
        <begin position="37"/>
        <end position="338"/>
    </location>
</feature>
<dbReference type="SUPFAM" id="SSF53756">
    <property type="entry name" value="UDP-Glycosyltransferase/glycogen phosphorylase"/>
    <property type="match status" value="1"/>
</dbReference>
<protein>
    <recommendedName>
        <fullName evidence="4">Glycosyl hydrolase family 13 catalytic domain-containing protein</fullName>
    </recommendedName>
</protein>
<dbReference type="GO" id="GO:0047657">
    <property type="term" value="F:alpha-1,3-glucan synthase activity"/>
    <property type="evidence" value="ECO:0007669"/>
    <property type="project" value="TreeGrafter"/>
</dbReference>
<feature type="chain" id="PRO_5042021716" description="Glycosyl hydrolase family 13 catalytic domain-containing protein" evidence="3">
    <location>
        <begin position="17"/>
        <end position="1487"/>
    </location>
</feature>
<feature type="signal peptide" evidence="3">
    <location>
        <begin position="1"/>
        <end position="16"/>
    </location>
</feature>